<dbReference type="AlphaFoldDB" id="A0A8J5SKP1"/>
<evidence type="ECO:0000259" key="5">
    <source>
        <dbReference type="PROSITE" id="PS50833"/>
    </source>
</evidence>
<dbReference type="GO" id="GO:0005730">
    <property type="term" value="C:nucleolus"/>
    <property type="evidence" value="ECO:0007669"/>
    <property type="project" value="UniProtKB-SubCell"/>
</dbReference>
<evidence type="ECO:0000313" key="6">
    <source>
        <dbReference type="EMBL" id="KAG8071247.1"/>
    </source>
</evidence>
<dbReference type="PANTHER" id="PTHR13634:SF0">
    <property type="entry name" value="RIBOSOME BIOGENESIS PROTEIN BRX1 HOMOLOG"/>
    <property type="match status" value="1"/>
</dbReference>
<keyword evidence="7" id="KW-1185">Reference proteome</keyword>
<comment type="similarity">
    <text evidence="2">Belongs to the BRX1 family.</text>
</comment>
<proteinExistence type="inferred from homology"/>
<dbReference type="OrthoDB" id="1638493at2759"/>
<dbReference type="InterPro" id="IPR007109">
    <property type="entry name" value="Brix"/>
</dbReference>
<evidence type="ECO:0000256" key="4">
    <source>
        <dbReference type="ARBA" id="ARBA00023242"/>
    </source>
</evidence>
<dbReference type="InterPro" id="IPR026532">
    <property type="entry name" value="BRX1"/>
</dbReference>
<reference evidence="6" key="2">
    <citation type="submission" date="2021-02" db="EMBL/GenBank/DDBJ databases">
        <authorList>
            <person name="Kimball J.A."/>
            <person name="Haas M.W."/>
            <person name="Macchietto M."/>
            <person name="Kono T."/>
            <person name="Duquette J."/>
            <person name="Shao M."/>
        </authorList>
    </citation>
    <scope>NUCLEOTIDE SEQUENCE</scope>
    <source>
        <tissue evidence="6">Fresh leaf tissue</tissue>
    </source>
</reference>
<comment type="subcellular location">
    <subcellularLocation>
        <location evidence="1">Nucleus</location>
        <location evidence="1">Nucleolus</location>
    </subcellularLocation>
</comment>
<organism evidence="6 7">
    <name type="scientific">Zizania palustris</name>
    <name type="common">Northern wild rice</name>
    <dbReference type="NCBI Taxonomy" id="103762"/>
    <lineage>
        <taxon>Eukaryota</taxon>
        <taxon>Viridiplantae</taxon>
        <taxon>Streptophyta</taxon>
        <taxon>Embryophyta</taxon>
        <taxon>Tracheophyta</taxon>
        <taxon>Spermatophyta</taxon>
        <taxon>Magnoliopsida</taxon>
        <taxon>Liliopsida</taxon>
        <taxon>Poales</taxon>
        <taxon>Poaceae</taxon>
        <taxon>BOP clade</taxon>
        <taxon>Oryzoideae</taxon>
        <taxon>Oryzeae</taxon>
        <taxon>Zizaniinae</taxon>
        <taxon>Zizania</taxon>
    </lineage>
</organism>
<dbReference type="GO" id="GO:0000027">
    <property type="term" value="P:ribosomal large subunit assembly"/>
    <property type="evidence" value="ECO:0007669"/>
    <property type="project" value="TreeGrafter"/>
</dbReference>
<dbReference type="Proteomes" id="UP000729402">
    <property type="component" value="Unassembled WGS sequence"/>
</dbReference>
<evidence type="ECO:0000313" key="7">
    <source>
        <dbReference type="Proteomes" id="UP000729402"/>
    </source>
</evidence>
<feature type="domain" description="Brix" evidence="5">
    <location>
        <begin position="1"/>
        <end position="34"/>
    </location>
</feature>
<dbReference type="GO" id="GO:0019843">
    <property type="term" value="F:rRNA binding"/>
    <property type="evidence" value="ECO:0007669"/>
    <property type="project" value="InterPro"/>
</dbReference>
<dbReference type="PROSITE" id="PS50833">
    <property type="entry name" value="BRIX"/>
    <property type="match status" value="1"/>
</dbReference>
<gene>
    <name evidence="6" type="ORF">GUJ93_ZPchr0006g42997</name>
</gene>
<keyword evidence="4" id="KW-0539">Nucleus</keyword>
<evidence type="ECO:0000256" key="3">
    <source>
        <dbReference type="ARBA" id="ARBA00022517"/>
    </source>
</evidence>
<dbReference type="GO" id="GO:0006364">
    <property type="term" value="P:rRNA processing"/>
    <property type="evidence" value="ECO:0007669"/>
    <property type="project" value="InterPro"/>
</dbReference>
<sequence>MDKVDKGGLHKMTLVEVGPRFCLNPIKIFGGSFSGPTLYENPYYVSPNQIRALEKRKKAGKYAKKVKAKGRRKMHEMENTLEPDEFAGLWK</sequence>
<accession>A0A8J5SKP1</accession>
<protein>
    <recommendedName>
        <fullName evidence="5">Brix domain-containing protein</fullName>
    </recommendedName>
</protein>
<evidence type="ECO:0000256" key="1">
    <source>
        <dbReference type="ARBA" id="ARBA00004604"/>
    </source>
</evidence>
<evidence type="ECO:0000256" key="2">
    <source>
        <dbReference type="ARBA" id="ARBA00006369"/>
    </source>
</evidence>
<dbReference type="PANTHER" id="PTHR13634">
    <property type="entry name" value="RIBOSOME BIOGENESIS PROTEIN BRIX"/>
    <property type="match status" value="1"/>
</dbReference>
<reference evidence="6" key="1">
    <citation type="journal article" date="2021" name="bioRxiv">
        <title>Whole Genome Assembly and Annotation of Northern Wild Rice, Zizania palustris L., Supports a Whole Genome Duplication in the Zizania Genus.</title>
        <authorList>
            <person name="Haas M."/>
            <person name="Kono T."/>
            <person name="Macchietto M."/>
            <person name="Millas R."/>
            <person name="McGilp L."/>
            <person name="Shao M."/>
            <person name="Duquette J."/>
            <person name="Hirsch C.N."/>
            <person name="Kimball J."/>
        </authorList>
    </citation>
    <scope>NUCLEOTIDE SEQUENCE</scope>
    <source>
        <tissue evidence="6">Fresh leaf tissue</tissue>
    </source>
</reference>
<dbReference type="EMBL" id="JAAALK010000283">
    <property type="protein sequence ID" value="KAG8071247.1"/>
    <property type="molecule type" value="Genomic_DNA"/>
</dbReference>
<comment type="caution">
    <text evidence="6">The sequence shown here is derived from an EMBL/GenBank/DDBJ whole genome shotgun (WGS) entry which is preliminary data.</text>
</comment>
<name>A0A8J5SKP1_ZIZPA</name>
<keyword evidence="3" id="KW-0690">Ribosome biogenesis</keyword>